<organism evidence="1 2">
    <name type="scientific">Chaetomium tenue</name>
    <dbReference type="NCBI Taxonomy" id="1854479"/>
    <lineage>
        <taxon>Eukaryota</taxon>
        <taxon>Fungi</taxon>
        <taxon>Dikarya</taxon>
        <taxon>Ascomycota</taxon>
        <taxon>Pezizomycotina</taxon>
        <taxon>Sordariomycetes</taxon>
        <taxon>Sordariomycetidae</taxon>
        <taxon>Sordariales</taxon>
        <taxon>Chaetomiaceae</taxon>
        <taxon>Chaetomium</taxon>
    </lineage>
</organism>
<sequence length="1565" mass="171580">MYSIGNQGKIMRKLLGKTTSDSAHDTPSQAAITSSPLAPHYRPTASQDAFHDAGVPIACLDRSPDGRSAVLAGRHVLKTVTFDGLLVNDGIDLRALLIAQPSQRGNIPTSVADQLSIKAVKWGEPQGKQALFTAGTSGKIFQYDLVRAGTTGLGSPVDCVQIREDSRQVNALDINPHRNSWLLSGSQDGIVRCFDVRQPTQTRTGATFRSIQAFKCNADGVHHVQWSPRDGFLFACATEQGFVLKWDMRKPSAPILRIKAHEKSCMSMAWHPDGIHLVSGGLDSKCNIWDMSRQDKRQKPKWTLSTPAPAGALAWRPGQWSATAQGKRASQLAISYDETSQKRYGINVVHIWDLARPTMPYKEIQRFDTSPSAMLWHDQYLLWTAGQDGIFSQCDVTYAPKVIDRQAVSTMAFSPRGDVLMLLDERGPPPRPRPHILHHEEVGVPSYSSSPTTPRFSVSRSDSEDDAMGSFIGPKRRGSRRRRPSTRSTATLSTTPPAGPTTEEIMSLEQTIKATGTYKPQQAMAVGHVPSTANVEVYGYLAMNYLEALHKDLPYSADAGSLPERVATILEHYARAAANVKQFRLAQTWRILAYSIDMLLHRRAQYHLDRRMDRHHYAARRKSEAKAKAKAKALAELFSAPAQTIVDGEETPRKVVSMASFDKALHPRSLLSEELESTSNVPTPVTRPVSDDAEVAHSVERERGRKLTPIVEPESFTLPPAVHPASLVARKRLDSVPLSIASHDSGATHASTEGYDFYDTEAILKPVKVPSSKPKPTQVHDHREQGSPGTTRRPLLRQDSEESYVHLFSISDESRRATGLTTSSEDGSLTGQAARAAILAGLRKGNDETSNDHDDGLEIRRSSGRNPDMPFRTMLGRTETDMTAFTDEHHAITQTTTDSFESRFPSQTDADFVVESPVLETPSPESPMAPDDDQSPFIVETDYLCWPDDHPYPYPIDPASGFSAVSHTPLQPYALISRALAFEAKSSALNASAIVLLLKPLLPDGIIDHFQAAAILRQHHSRLMSMRLFVEAALLRNLCMKGWPGGALATWGDNYPAIFTCAQEGVQASFACTTCHKPRDVDRTAASTDSVWRCERCTAVMAPCAVCGARDAVAPTSVMPLPTPTNPKPWQQQQQQQPHNPPRGTQEPILATWWYCPGCGHGGHSSCLASWHATLDSSSSSSTNWGAHAALADAPGSEPTDGCCPLDGCGHACLPAKPGAESVVSRTTEDVSRVVREATRAVAKATVAAAAAAAVERGVGTAAERWKPVSVQIDPVIQLRCSSFLKIRIGSQVLVQDGGSAPGVRPRYMVKLRGPSELASNRLRLTPTATEEDRCETLSVVLEHLRIAVMLEMVQLSDIMGIDIFGNLSQEYMSQIHHFEPAWAAFAPHAVEMEFFFLATTLEPTHMTPGLKFVPNMTYDDCPRDLDIVVVGGTFFSHRPASADRFMKEAWLKTRVWMTTCTGSVWLASTGLLDGRKATTNREGLAIAKKLQPDVDWQDQRWVVEEKPFDGEGKGELWTAGGAGAGLNMIATYCLENFDKEFVTTLALKPLEFRLDGNMSQFYLA</sequence>
<evidence type="ECO:0000313" key="1">
    <source>
        <dbReference type="EMBL" id="KAH6651323.1"/>
    </source>
</evidence>
<proteinExistence type="predicted"/>
<evidence type="ECO:0000313" key="2">
    <source>
        <dbReference type="Proteomes" id="UP000724584"/>
    </source>
</evidence>
<dbReference type="EMBL" id="JAGIZQ010000001">
    <property type="protein sequence ID" value="KAH6651323.1"/>
    <property type="molecule type" value="Genomic_DNA"/>
</dbReference>
<name>A0ACB7PTA0_9PEZI</name>
<comment type="caution">
    <text evidence="1">The sequence shown here is derived from an EMBL/GenBank/DDBJ whole genome shotgun (WGS) entry which is preliminary data.</text>
</comment>
<gene>
    <name evidence="1" type="ORF">F5144DRAFT_609099</name>
</gene>
<reference evidence="1 2" key="1">
    <citation type="journal article" date="2021" name="Nat. Commun.">
        <title>Genetic determinants of endophytism in the Arabidopsis root mycobiome.</title>
        <authorList>
            <person name="Mesny F."/>
            <person name="Miyauchi S."/>
            <person name="Thiergart T."/>
            <person name="Pickel B."/>
            <person name="Atanasova L."/>
            <person name="Karlsson M."/>
            <person name="Huettel B."/>
            <person name="Barry K.W."/>
            <person name="Haridas S."/>
            <person name="Chen C."/>
            <person name="Bauer D."/>
            <person name="Andreopoulos W."/>
            <person name="Pangilinan J."/>
            <person name="LaButti K."/>
            <person name="Riley R."/>
            <person name="Lipzen A."/>
            <person name="Clum A."/>
            <person name="Drula E."/>
            <person name="Henrissat B."/>
            <person name="Kohler A."/>
            <person name="Grigoriev I.V."/>
            <person name="Martin F.M."/>
            <person name="Hacquard S."/>
        </authorList>
    </citation>
    <scope>NUCLEOTIDE SEQUENCE [LARGE SCALE GENOMIC DNA]</scope>
    <source>
        <strain evidence="1 2">MPI-SDFR-AT-0079</strain>
    </source>
</reference>
<dbReference type="Proteomes" id="UP000724584">
    <property type="component" value="Unassembled WGS sequence"/>
</dbReference>
<protein>
    <submittedName>
        <fullName evidence="1">Uncharacterized protein</fullName>
    </submittedName>
</protein>
<keyword evidence="2" id="KW-1185">Reference proteome</keyword>
<accession>A0ACB7PTA0</accession>